<accession>A0ABQ7VT47</accession>
<evidence type="ECO:0000313" key="3">
    <source>
        <dbReference type="EMBL" id="KAH0771226.1"/>
    </source>
</evidence>
<dbReference type="Proteomes" id="UP000826656">
    <property type="component" value="Unassembled WGS sequence"/>
</dbReference>
<evidence type="ECO:0000313" key="4">
    <source>
        <dbReference type="Proteomes" id="UP000826656"/>
    </source>
</evidence>
<dbReference type="PANTHER" id="PTHR35546">
    <property type="entry name" value="F-BOX PROTEIN INTERACTION DOMAIN PROTEIN-RELATED"/>
    <property type="match status" value="1"/>
</dbReference>
<name>A0ABQ7VT47_SOLTU</name>
<keyword evidence="1" id="KW-1133">Transmembrane helix</keyword>
<dbReference type="EMBL" id="JAIVGD010000011">
    <property type="protein sequence ID" value="KAH0771226.1"/>
    <property type="molecule type" value="Genomic_DNA"/>
</dbReference>
<evidence type="ECO:0000256" key="1">
    <source>
        <dbReference type="SAM" id="Phobius"/>
    </source>
</evidence>
<keyword evidence="1" id="KW-0812">Transmembrane</keyword>
<dbReference type="PANTHER" id="PTHR35546:SF68">
    <property type="entry name" value="F-BOX DOMAIN-CONTAINING PROTEIN"/>
    <property type="match status" value="1"/>
</dbReference>
<dbReference type="InterPro" id="IPR013187">
    <property type="entry name" value="F-box-assoc_dom_typ3"/>
</dbReference>
<dbReference type="InterPro" id="IPR036047">
    <property type="entry name" value="F-box-like_dom_sf"/>
</dbReference>
<proteinExistence type="predicted"/>
<organism evidence="3 4">
    <name type="scientific">Solanum tuberosum</name>
    <name type="common">Potato</name>
    <dbReference type="NCBI Taxonomy" id="4113"/>
    <lineage>
        <taxon>Eukaryota</taxon>
        <taxon>Viridiplantae</taxon>
        <taxon>Streptophyta</taxon>
        <taxon>Embryophyta</taxon>
        <taxon>Tracheophyta</taxon>
        <taxon>Spermatophyta</taxon>
        <taxon>Magnoliopsida</taxon>
        <taxon>eudicotyledons</taxon>
        <taxon>Gunneridae</taxon>
        <taxon>Pentapetalae</taxon>
        <taxon>asterids</taxon>
        <taxon>lamiids</taxon>
        <taxon>Solanales</taxon>
        <taxon>Solanaceae</taxon>
        <taxon>Solanoideae</taxon>
        <taxon>Solaneae</taxon>
        <taxon>Solanum</taxon>
    </lineage>
</organism>
<keyword evidence="1" id="KW-0472">Membrane</keyword>
<reference evidence="3 4" key="1">
    <citation type="journal article" date="2021" name="bioRxiv">
        <title>Chromosome-scale and haplotype-resolved genome assembly of a tetraploid potato cultivar.</title>
        <authorList>
            <person name="Sun H."/>
            <person name="Jiao W.-B."/>
            <person name="Krause K."/>
            <person name="Campoy J.A."/>
            <person name="Goel M."/>
            <person name="Folz-Donahue K."/>
            <person name="Kukat C."/>
            <person name="Huettel B."/>
            <person name="Schneeberger K."/>
        </authorList>
    </citation>
    <scope>NUCLEOTIDE SEQUENCE [LARGE SCALE GENOMIC DNA]</scope>
    <source>
        <strain evidence="3">SolTubOtavaFocal</strain>
        <tissue evidence="3">Leaves</tissue>
    </source>
</reference>
<feature type="domain" description="F-box associated beta-propeller type 3" evidence="2">
    <location>
        <begin position="98"/>
        <end position="361"/>
    </location>
</feature>
<dbReference type="SUPFAM" id="SSF81383">
    <property type="entry name" value="F-box domain"/>
    <property type="match status" value="1"/>
</dbReference>
<dbReference type="Pfam" id="PF08268">
    <property type="entry name" value="FBA_3"/>
    <property type="match status" value="1"/>
</dbReference>
<feature type="transmembrane region" description="Helical" evidence="1">
    <location>
        <begin position="398"/>
        <end position="416"/>
    </location>
</feature>
<sequence>MASSTPPLPSEIIFKILSRTSLETLDTCKAVKKEWHDMIFESSFMPQFCANSQNISGYFVQGPSNSSYYASEFVSMDGCSGNSTTTTPFHLPRPDELVNSPAFSFSTRIVASTMQGILCCVITRGNRRRRYHICKPSTKQWVKLPNPRTRYLTQKVALIVLRSKPLHFKIIRLSSPPTSQPYHYSKLGLITHYRCEIFDSEYWRWRQGKDILLLYPKYSFFHPFAPAVHAAGLIYFHLCDGQVMALNYDGEEVFPKFSLPNCPGIDDKYTDDHRLIMEYKGKLGCTCLSPNGIMLWVFDNGRRDWELIIKEVDIEIIKGEAKYAIPHGFYNADIVLMAEDNRVFFYKLQDKSFNLVTLKKCHGFLEFFPFRSDLEPMDIRMPGANIVSSTKHRYRPSWISFVIVFIFLFGIILLFSHA</sequence>
<dbReference type="InterPro" id="IPR055290">
    <property type="entry name" value="At3g26010-like"/>
</dbReference>
<keyword evidence="4" id="KW-1185">Reference proteome</keyword>
<gene>
    <name evidence="3" type="ORF">KY290_015207</name>
</gene>
<comment type="caution">
    <text evidence="3">The sequence shown here is derived from an EMBL/GenBank/DDBJ whole genome shotgun (WGS) entry which is preliminary data.</text>
</comment>
<protein>
    <recommendedName>
        <fullName evidence="2">F-box associated beta-propeller type 3 domain-containing protein</fullName>
    </recommendedName>
</protein>
<evidence type="ECO:0000259" key="2">
    <source>
        <dbReference type="Pfam" id="PF08268"/>
    </source>
</evidence>